<dbReference type="Gene3D" id="1.20.5.1930">
    <property type="match status" value="1"/>
</dbReference>
<evidence type="ECO:0000256" key="9">
    <source>
        <dbReference type="SAM" id="MobiDB-lite"/>
    </source>
</evidence>
<dbReference type="NCBIfam" id="TIGR00229">
    <property type="entry name" value="sensory_box"/>
    <property type="match status" value="1"/>
</dbReference>
<reference evidence="12 13" key="1">
    <citation type="submission" date="2021-03" db="EMBL/GenBank/DDBJ databases">
        <authorList>
            <person name="Kim M.K."/>
        </authorList>
    </citation>
    <scope>NUCLEOTIDE SEQUENCE [LARGE SCALE GENOMIC DNA]</scope>
    <source>
        <strain evidence="12 13">BT442</strain>
    </source>
</reference>
<keyword evidence="6" id="KW-0418">Kinase</keyword>
<gene>
    <name evidence="12" type="ORF">J4E00_13095</name>
</gene>
<organism evidence="12 13">
    <name type="scientific">Hymenobacter negativus</name>
    <dbReference type="NCBI Taxonomy" id="2795026"/>
    <lineage>
        <taxon>Bacteria</taxon>
        <taxon>Pseudomonadati</taxon>
        <taxon>Bacteroidota</taxon>
        <taxon>Cytophagia</taxon>
        <taxon>Cytophagales</taxon>
        <taxon>Hymenobacteraceae</taxon>
        <taxon>Hymenobacter</taxon>
    </lineage>
</organism>
<dbReference type="Proteomes" id="UP000664369">
    <property type="component" value="Unassembled WGS sequence"/>
</dbReference>
<dbReference type="PANTHER" id="PTHR24421:SF10">
    <property type="entry name" value="NITRATE_NITRITE SENSOR PROTEIN NARQ"/>
    <property type="match status" value="1"/>
</dbReference>
<evidence type="ECO:0000259" key="11">
    <source>
        <dbReference type="PROSITE" id="PS50112"/>
    </source>
</evidence>
<evidence type="ECO:0000256" key="1">
    <source>
        <dbReference type="ARBA" id="ARBA00000085"/>
    </source>
</evidence>
<evidence type="ECO:0000256" key="7">
    <source>
        <dbReference type="ARBA" id="ARBA00022840"/>
    </source>
</evidence>
<dbReference type="SUPFAM" id="SSF55874">
    <property type="entry name" value="ATPase domain of HSP90 chaperone/DNA topoisomerase II/histidine kinase"/>
    <property type="match status" value="1"/>
</dbReference>
<dbReference type="Pfam" id="PF07730">
    <property type="entry name" value="HisKA_3"/>
    <property type="match status" value="1"/>
</dbReference>
<keyword evidence="5" id="KW-0547">Nucleotide-binding</keyword>
<keyword evidence="13" id="KW-1185">Reference proteome</keyword>
<keyword evidence="3" id="KW-0597">Phosphoprotein</keyword>
<comment type="caution">
    <text evidence="12">The sequence shown here is derived from an EMBL/GenBank/DDBJ whole genome shotgun (WGS) entry which is preliminary data.</text>
</comment>
<keyword evidence="7" id="KW-0067">ATP-binding</keyword>
<dbReference type="PROSITE" id="PS50112">
    <property type="entry name" value="PAS"/>
    <property type="match status" value="1"/>
</dbReference>
<sequence>MSVVPSQSSLPQPVASPQPHPPEQLPERVFQAMPWGVLALDRQGVLRLLNPYAEQLLGLQAATVLGQPLAQALPANLPATLAQALHEANTAAEPVTGRFFLPHREQWIEMTTTPGPNEVLVYWQDITQLMNQHQQYQALAENTPDVLTRWGPDLRLRYANPALAAQTGQQVAALLGKTFSEMGAPEAIAGPYMAKLQGVFESRQPADHFTAFPTPGGERYYHSRLVAELHDGQVHTVLAIARDMTELQQATSELQQSKELLEAVFSSSTLALHVLRSVRDPAGQLVDFESVLANASAEQMAGGPTVGQRMLVDWPTTKSIGLFDHLVHTIETGQRLDLEQHYEGEGFQGWYRWTAERLGDYAVMMIEDVTVRKNAEQELRQAHEQLNAIFEAVPVQLGYYYAVRDDQNQLTDLRSATVNEASVTRMRMPNDASGQLMSVQLPGLRELPVWQTIGQVVATGQPQRFELYHNFGSAGMWFDVLYTRLGDGLISASLDITTRKQMEQELRDSQQLLQAVFDATLDSLEVLRSVRDADGQLVDFEWVLTNAAAHRLLQRTDLVGKRLLTEEPEMQANGVFARLEQVVLGQPADFELLYPQGGVEQWFHVAAAPLGDGLVTSWHNITARKQATVELLRLEQAQQQRLANAVLDAQEVERARIAEGLHNGLGQVLYAVQLRLSQLSAALDGVAFARGKRQAEELLQAAISETRTLSHQLTPTVLADFGLATAVRQICQDSGAPGRRLQYSGTELPPLPLPLALALYRMAQELVTNVVQHANATETRLHLTAQNGWLEMQVDDNGRGFDPALPRPDRRGLSALRDRVQLLNGELTVTSSADDGTHVRIRVPLEAIAARPSA</sequence>
<dbReference type="PROSITE" id="PS50109">
    <property type="entry name" value="HIS_KIN"/>
    <property type="match status" value="1"/>
</dbReference>
<evidence type="ECO:0000256" key="2">
    <source>
        <dbReference type="ARBA" id="ARBA00012438"/>
    </source>
</evidence>
<keyword evidence="8" id="KW-0902">Two-component regulatory system</keyword>
<feature type="compositionally biased region" description="Pro residues" evidence="9">
    <location>
        <begin position="14"/>
        <end position="24"/>
    </location>
</feature>
<keyword evidence="4" id="KW-0808">Transferase</keyword>
<dbReference type="InterPro" id="IPR005467">
    <property type="entry name" value="His_kinase_dom"/>
</dbReference>
<dbReference type="InterPro" id="IPR035965">
    <property type="entry name" value="PAS-like_dom_sf"/>
</dbReference>
<evidence type="ECO:0000256" key="5">
    <source>
        <dbReference type="ARBA" id="ARBA00022741"/>
    </source>
</evidence>
<proteinExistence type="predicted"/>
<dbReference type="Gene3D" id="3.30.450.20">
    <property type="entry name" value="PAS domain"/>
    <property type="match status" value="5"/>
</dbReference>
<dbReference type="InterPro" id="IPR036890">
    <property type="entry name" value="HATPase_C_sf"/>
</dbReference>
<dbReference type="InterPro" id="IPR013656">
    <property type="entry name" value="PAS_4"/>
</dbReference>
<evidence type="ECO:0000256" key="8">
    <source>
        <dbReference type="ARBA" id="ARBA00023012"/>
    </source>
</evidence>
<dbReference type="EC" id="2.7.13.3" evidence="2"/>
<evidence type="ECO:0000259" key="10">
    <source>
        <dbReference type="PROSITE" id="PS50109"/>
    </source>
</evidence>
<evidence type="ECO:0000313" key="13">
    <source>
        <dbReference type="Proteomes" id="UP000664369"/>
    </source>
</evidence>
<dbReference type="InterPro" id="IPR000014">
    <property type="entry name" value="PAS"/>
</dbReference>
<dbReference type="Pfam" id="PF08448">
    <property type="entry name" value="PAS_4"/>
    <property type="match status" value="2"/>
</dbReference>
<dbReference type="Pfam" id="PF02518">
    <property type="entry name" value="HATPase_c"/>
    <property type="match status" value="1"/>
</dbReference>
<name>A0ABS3QFF0_9BACT</name>
<protein>
    <recommendedName>
        <fullName evidence="2">histidine kinase</fullName>
        <ecNumber evidence="2">2.7.13.3</ecNumber>
    </recommendedName>
</protein>
<dbReference type="InterPro" id="IPR003594">
    <property type="entry name" value="HATPase_dom"/>
</dbReference>
<dbReference type="Gene3D" id="3.30.565.10">
    <property type="entry name" value="Histidine kinase-like ATPase, C-terminal domain"/>
    <property type="match status" value="1"/>
</dbReference>
<accession>A0ABS3QFF0</accession>
<dbReference type="InterPro" id="IPR050482">
    <property type="entry name" value="Sensor_HK_TwoCompSys"/>
</dbReference>
<dbReference type="CDD" id="cd00130">
    <property type="entry name" value="PAS"/>
    <property type="match status" value="1"/>
</dbReference>
<dbReference type="PANTHER" id="PTHR24421">
    <property type="entry name" value="NITRATE/NITRITE SENSOR PROTEIN NARX-RELATED"/>
    <property type="match status" value="1"/>
</dbReference>
<dbReference type="EMBL" id="JAGETZ010000005">
    <property type="protein sequence ID" value="MBO2009992.1"/>
    <property type="molecule type" value="Genomic_DNA"/>
</dbReference>
<comment type="catalytic activity">
    <reaction evidence="1">
        <text>ATP + protein L-histidine = ADP + protein N-phospho-L-histidine.</text>
        <dbReference type="EC" id="2.7.13.3"/>
    </reaction>
</comment>
<evidence type="ECO:0000313" key="12">
    <source>
        <dbReference type="EMBL" id="MBO2009992.1"/>
    </source>
</evidence>
<feature type="region of interest" description="Disordered" evidence="9">
    <location>
        <begin position="1"/>
        <end position="25"/>
    </location>
</feature>
<dbReference type="RefSeq" id="WP_208175627.1">
    <property type="nucleotide sequence ID" value="NZ_JAGETZ010000005.1"/>
</dbReference>
<feature type="domain" description="PAS" evidence="11">
    <location>
        <begin position="22"/>
        <end position="67"/>
    </location>
</feature>
<evidence type="ECO:0000256" key="6">
    <source>
        <dbReference type="ARBA" id="ARBA00022777"/>
    </source>
</evidence>
<feature type="domain" description="Histidine kinase" evidence="10">
    <location>
        <begin position="759"/>
        <end position="847"/>
    </location>
</feature>
<dbReference type="CDD" id="cd16917">
    <property type="entry name" value="HATPase_UhpB-NarQ-NarX-like"/>
    <property type="match status" value="1"/>
</dbReference>
<dbReference type="SUPFAM" id="SSF55785">
    <property type="entry name" value="PYP-like sensor domain (PAS domain)"/>
    <property type="match status" value="4"/>
</dbReference>
<dbReference type="SMART" id="SM00091">
    <property type="entry name" value="PAS"/>
    <property type="match status" value="3"/>
</dbReference>
<evidence type="ECO:0000256" key="3">
    <source>
        <dbReference type="ARBA" id="ARBA00022553"/>
    </source>
</evidence>
<feature type="compositionally biased region" description="Low complexity" evidence="9">
    <location>
        <begin position="1"/>
        <end position="13"/>
    </location>
</feature>
<dbReference type="InterPro" id="IPR011712">
    <property type="entry name" value="Sig_transdc_His_kin_sub3_dim/P"/>
</dbReference>
<dbReference type="SMART" id="SM00387">
    <property type="entry name" value="HATPase_c"/>
    <property type="match status" value="1"/>
</dbReference>
<evidence type="ECO:0000256" key="4">
    <source>
        <dbReference type="ARBA" id="ARBA00022679"/>
    </source>
</evidence>